<evidence type="ECO:0000313" key="1">
    <source>
        <dbReference type="EMBL" id="MPC88244.1"/>
    </source>
</evidence>
<name>A0A5B7J704_PORTR</name>
<reference evidence="1 2" key="1">
    <citation type="submission" date="2019-05" db="EMBL/GenBank/DDBJ databases">
        <title>Another draft genome of Portunus trituberculatus and its Hox gene families provides insights of decapod evolution.</title>
        <authorList>
            <person name="Jeong J.-H."/>
            <person name="Song I."/>
            <person name="Kim S."/>
            <person name="Choi T."/>
            <person name="Kim D."/>
            <person name="Ryu S."/>
            <person name="Kim W."/>
        </authorList>
    </citation>
    <scope>NUCLEOTIDE SEQUENCE [LARGE SCALE GENOMIC DNA]</scope>
    <source>
        <tissue evidence="1">Muscle</tissue>
    </source>
</reference>
<sequence>MCVCDESPSLRWTHATVVSVRGSGITGKVGASRKGLSKFKLLNDWSSLSPAGNSGRNEDIITSIGEQNHGTVLLGLGNDSSRI</sequence>
<gene>
    <name evidence="1" type="ORF">E2C01_083144</name>
</gene>
<protein>
    <submittedName>
        <fullName evidence="1">Uncharacterized protein</fullName>
    </submittedName>
</protein>
<dbReference type="AlphaFoldDB" id="A0A5B7J704"/>
<dbReference type="Proteomes" id="UP000324222">
    <property type="component" value="Unassembled WGS sequence"/>
</dbReference>
<proteinExistence type="predicted"/>
<evidence type="ECO:0000313" key="2">
    <source>
        <dbReference type="Proteomes" id="UP000324222"/>
    </source>
</evidence>
<comment type="caution">
    <text evidence="1">The sequence shown here is derived from an EMBL/GenBank/DDBJ whole genome shotgun (WGS) entry which is preliminary data.</text>
</comment>
<organism evidence="1 2">
    <name type="scientific">Portunus trituberculatus</name>
    <name type="common">Swimming crab</name>
    <name type="synonym">Neptunus trituberculatus</name>
    <dbReference type="NCBI Taxonomy" id="210409"/>
    <lineage>
        <taxon>Eukaryota</taxon>
        <taxon>Metazoa</taxon>
        <taxon>Ecdysozoa</taxon>
        <taxon>Arthropoda</taxon>
        <taxon>Crustacea</taxon>
        <taxon>Multicrustacea</taxon>
        <taxon>Malacostraca</taxon>
        <taxon>Eumalacostraca</taxon>
        <taxon>Eucarida</taxon>
        <taxon>Decapoda</taxon>
        <taxon>Pleocyemata</taxon>
        <taxon>Brachyura</taxon>
        <taxon>Eubrachyura</taxon>
        <taxon>Portunoidea</taxon>
        <taxon>Portunidae</taxon>
        <taxon>Portuninae</taxon>
        <taxon>Portunus</taxon>
    </lineage>
</organism>
<keyword evidence="2" id="KW-1185">Reference proteome</keyword>
<accession>A0A5B7J704</accession>
<dbReference type="EMBL" id="VSRR010077176">
    <property type="protein sequence ID" value="MPC88244.1"/>
    <property type="molecule type" value="Genomic_DNA"/>
</dbReference>